<dbReference type="Proteomes" id="UP000292452">
    <property type="component" value="Unassembled WGS sequence"/>
</dbReference>
<evidence type="ECO:0000313" key="2">
    <source>
        <dbReference type="EMBL" id="TBO58979.1"/>
    </source>
</evidence>
<comment type="caution">
    <text evidence="2">The sequence shown here is derived from an EMBL/GenBank/DDBJ whole genome shotgun (WGS) entry which is preliminary data.</text>
</comment>
<organism evidence="2 3">
    <name type="scientific">Streptomyces kasugaensis</name>
    <dbReference type="NCBI Taxonomy" id="1946"/>
    <lineage>
        <taxon>Bacteria</taxon>
        <taxon>Bacillati</taxon>
        <taxon>Actinomycetota</taxon>
        <taxon>Actinomycetes</taxon>
        <taxon>Kitasatosporales</taxon>
        <taxon>Streptomycetaceae</taxon>
        <taxon>Streptomyces</taxon>
    </lineage>
</organism>
<dbReference type="AlphaFoldDB" id="A0A4Q9HWQ2"/>
<accession>A0A4Q9HWQ2</accession>
<name>A0A4Q9HWQ2_STRKA</name>
<keyword evidence="3" id="KW-1185">Reference proteome</keyword>
<dbReference type="EMBL" id="SIXH01000104">
    <property type="protein sequence ID" value="TBO58979.1"/>
    <property type="molecule type" value="Genomic_DNA"/>
</dbReference>
<gene>
    <name evidence="2" type="ORF">EYS09_14540</name>
</gene>
<evidence type="ECO:0000256" key="1">
    <source>
        <dbReference type="SAM" id="MobiDB-lite"/>
    </source>
</evidence>
<proteinExistence type="predicted"/>
<feature type="compositionally biased region" description="Basic and acidic residues" evidence="1">
    <location>
        <begin position="18"/>
        <end position="31"/>
    </location>
</feature>
<reference evidence="2 3" key="1">
    <citation type="submission" date="2019-02" db="EMBL/GenBank/DDBJ databases">
        <title>Draft Genome Sequence of Streptomyces sp. AM-2504, identified by 16S rRNA comparative analysis as a Streptomyces Kasugaensis strain.</title>
        <authorList>
            <person name="Napolioni V."/>
            <person name="Giuliodori A.M."/>
            <person name="Spurio R."/>
            <person name="Fabbretti A."/>
        </authorList>
    </citation>
    <scope>NUCLEOTIDE SEQUENCE [LARGE SCALE GENOMIC DNA]</scope>
    <source>
        <strain evidence="2 3">AM-2504</strain>
    </source>
</reference>
<feature type="region of interest" description="Disordered" evidence="1">
    <location>
        <begin position="1"/>
        <end position="103"/>
    </location>
</feature>
<protein>
    <submittedName>
        <fullName evidence="2">Uncharacterized protein</fullName>
    </submittedName>
</protein>
<evidence type="ECO:0000313" key="3">
    <source>
        <dbReference type="Proteomes" id="UP000292452"/>
    </source>
</evidence>
<sequence length="181" mass="19697">MRLTLAAPGGSWYASGDRATRDPSPDLDHPSPRRSRTRTRPPPPRRECWGLGQSPRTIHTGGCCASEPAGQPASVAETGAGSSPEGPEHARPATAGHPDQVKKSEQLTRWLSTDGPRHAGRCAPVLMPSFWTGVGHGADARCHRAWASNHAQRTVRRCCRHPLRQWPARHKKINLSPPAQE</sequence>